<sequence>MSVTEVRPLTRMRSITTAVVRGTVAFVGGFGLIVSAGVWWHPVVVAPSLGVAVWVAGRWHDPPRLSALIAALALAQGTWVAAVLVGIDVPAVVPVATIGAVLVATRSRSRGVWALAVVVMIVATAFLNLVSAAGSTVGYVAGALLYAGILVGTFWLNDVAWRLFTELDAMRATAAELAVVKERMRFAADLHDIQGHTLHVIKLKAAVAARLQHVDPERVAAELREIERLTGETIDQAQHLVNSTRRLAFRSELANATELLTAAGIGVDVHGEVPHHTADEEIFALVLREATTNILRHPAARTVAITIADGALTISNDGAAGTARRERGLAVLRERVARSGGVLDVSHDGDSFTLDLGLRGART</sequence>
<comment type="caution">
    <text evidence="6">The sequence shown here is derived from an EMBL/GenBank/DDBJ whole genome shotgun (WGS) entry which is preliminary data.</text>
</comment>
<gene>
    <name evidence="6" type="ORF">N869_16130</name>
</gene>
<proteinExistence type="predicted"/>
<feature type="transmembrane region" description="Helical" evidence="4">
    <location>
        <begin position="89"/>
        <end position="105"/>
    </location>
</feature>
<accession>A0A0A0BXJ8</accession>
<dbReference type="PANTHER" id="PTHR24421:SF63">
    <property type="entry name" value="SENSOR HISTIDINE KINASE DESK"/>
    <property type="match status" value="1"/>
</dbReference>
<dbReference type="GO" id="GO:0016020">
    <property type="term" value="C:membrane"/>
    <property type="evidence" value="ECO:0007669"/>
    <property type="project" value="InterPro"/>
</dbReference>
<evidence type="ECO:0000256" key="4">
    <source>
        <dbReference type="SAM" id="Phobius"/>
    </source>
</evidence>
<evidence type="ECO:0000256" key="2">
    <source>
        <dbReference type="ARBA" id="ARBA00022777"/>
    </source>
</evidence>
<feature type="domain" description="Signal transduction histidine kinase subgroup 3 dimerisation and phosphoacceptor" evidence="5">
    <location>
        <begin position="182"/>
        <end position="245"/>
    </location>
</feature>
<feature type="transmembrane region" description="Helical" evidence="4">
    <location>
        <begin position="12"/>
        <end position="33"/>
    </location>
</feature>
<evidence type="ECO:0000313" key="7">
    <source>
        <dbReference type="Proteomes" id="UP000054314"/>
    </source>
</evidence>
<keyword evidence="2 6" id="KW-0418">Kinase</keyword>
<dbReference type="Pfam" id="PF07730">
    <property type="entry name" value="HisKA_3"/>
    <property type="match status" value="1"/>
</dbReference>
<dbReference type="Gene3D" id="3.30.565.10">
    <property type="entry name" value="Histidine kinase-like ATPase, C-terminal domain"/>
    <property type="match status" value="1"/>
</dbReference>
<name>A0A0A0BXJ8_9CELL</name>
<evidence type="ECO:0000259" key="5">
    <source>
        <dbReference type="Pfam" id="PF07730"/>
    </source>
</evidence>
<keyword evidence="4" id="KW-1133">Transmembrane helix</keyword>
<evidence type="ECO:0000256" key="1">
    <source>
        <dbReference type="ARBA" id="ARBA00022679"/>
    </source>
</evidence>
<dbReference type="Proteomes" id="UP000054314">
    <property type="component" value="Unassembled WGS sequence"/>
</dbReference>
<organism evidence="6 7">
    <name type="scientific">Cellulomonas bogoriensis 69B4 = DSM 16987</name>
    <dbReference type="NCBI Taxonomy" id="1386082"/>
    <lineage>
        <taxon>Bacteria</taxon>
        <taxon>Bacillati</taxon>
        <taxon>Actinomycetota</taxon>
        <taxon>Actinomycetes</taxon>
        <taxon>Micrococcales</taxon>
        <taxon>Cellulomonadaceae</taxon>
        <taxon>Cellulomonas</taxon>
    </lineage>
</organism>
<dbReference type="EMBL" id="AXCZ01000065">
    <property type="protein sequence ID" value="KGM13123.1"/>
    <property type="molecule type" value="Genomic_DNA"/>
</dbReference>
<dbReference type="InterPro" id="IPR011712">
    <property type="entry name" value="Sig_transdc_His_kin_sub3_dim/P"/>
</dbReference>
<dbReference type="GO" id="GO:0000155">
    <property type="term" value="F:phosphorelay sensor kinase activity"/>
    <property type="evidence" value="ECO:0007669"/>
    <property type="project" value="InterPro"/>
</dbReference>
<keyword evidence="4" id="KW-0812">Transmembrane</keyword>
<dbReference type="GO" id="GO:0046983">
    <property type="term" value="F:protein dimerization activity"/>
    <property type="evidence" value="ECO:0007669"/>
    <property type="project" value="InterPro"/>
</dbReference>
<dbReference type="AlphaFoldDB" id="A0A0A0BXJ8"/>
<feature type="transmembrane region" description="Helical" evidence="4">
    <location>
        <begin position="136"/>
        <end position="156"/>
    </location>
</feature>
<keyword evidence="3" id="KW-0902">Two-component regulatory system</keyword>
<dbReference type="PANTHER" id="PTHR24421">
    <property type="entry name" value="NITRATE/NITRITE SENSOR PROTEIN NARX-RELATED"/>
    <property type="match status" value="1"/>
</dbReference>
<dbReference type="Gene3D" id="1.20.5.1930">
    <property type="match status" value="1"/>
</dbReference>
<evidence type="ECO:0000256" key="3">
    <source>
        <dbReference type="ARBA" id="ARBA00023012"/>
    </source>
</evidence>
<dbReference type="InterPro" id="IPR050482">
    <property type="entry name" value="Sensor_HK_TwoCompSys"/>
</dbReference>
<dbReference type="RefSeq" id="WP_035059927.1">
    <property type="nucleotide sequence ID" value="NZ_AXCZ01000065.1"/>
</dbReference>
<dbReference type="OrthoDB" id="5241784at2"/>
<feature type="transmembrane region" description="Helical" evidence="4">
    <location>
        <begin position="112"/>
        <end position="130"/>
    </location>
</feature>
<dbReference type="InterPro" id="IPR036890">
    <property type="entry name" value="HATPase_C_sf"/>
</dbReference>
<keyword evidence="7" id="KW-1185">Reference proteome</keyword>
<keyword evidence="1" id="KW-0808">Transferase</keyword>
<reference evidence="6 7" key="1">
    <citation type="submission" date="2013-08" db="EMBL/GenBank/DDBJ databases">
        <title>Genome sequencing of Cellulomonas bogoriensis 69B4.</title>
        <authorList>
            <person name="Chen F."/>
            <person name="Li Y."/>
            <person name="Wang G."/>
        </authorList>
    </citation>
    <scope>NUCLEOTIDE SEQUENCE [LARGE SCALE GENOMIC DNA]</scope>
    <source>
        <strain evidence="6 7">69B4</strain>
    </source>
</reference>
<protein>
    <submittedName>
        <fullName evidence="6">Histidine kinase</fullName>
    </submittedName>
</protein>
<keyword evidence="4" id="KW-0472">Membrane</keyword>
<evidence type="ECO:0000313" key="6">
    <source>
        <dbReference type="EMBL" id="KGM13123.1"/>
    </source>
</evidence>